<keyword evidence="7" id="KW-0963">Cytoplasm</keyword>
<dbReference type="InterPro" id="IPR013083">
    <property type="entry name" value="Znf_RING/FYVE/PHD"/>
</dbReference>
<dbReference type="AlphaFoldDB" id="A0A383WM91"/>
<protein>
    <recommendedName>
        <fullName evidence="6">RING-type E3 ubiquitin transferase</fullName>
        <ecNumber evidence="6">2.3.2.27</ecNumber>
    </recommendedName>
</protein>
<dbReference type="GO" id="GO:0000209">
    <property type="term" value="P:protein polyubiquitination"/>
    <property type="evidence" value="ECO:0007669"/>
    <property type="project" value="TreeGrafter"/>
</dbReference>
<evidence type="ECO:0000256" key="11">
    <source>
        <dbReference type="SAM" id="MobiDB-lite"/>
    </source>
</evidence>
<evidence type="ECO:0000256" key="1">
    <source>
        <dbReference type="ARBA" id="ARBA00000900"/>
    </source>
</evidence>
<dbReference type="UniPathway" id="UPA00143"/>
<keyword evidence="14" id="KW-1185">Reference proteome</keyword>
<gene>
    <name evidence="13" type="ORF">BQ4739_LOCUS18909</name>
</gene>
<organism evidence="13 14">
    <name type="scientific">Tetradesmus obliquus</name>
    <name type="common">Green alga</name>
    <name type="synonym">Acutodesmus obliquus</name>
    <dbReference type="NCBI Taxonomy" id="3088"/>
    <lineage>
        <taxon>Eukaryota</taxon>
        <taxon>Viridiplantae</taxon>
        <taxon>Chlorophyta</taxon>
        <taxon>core chlorophytes</taxon>
        <taxon>Chlorophyceae</taxon>
        <taxon>CS clade</taxon>
        <taxon>Sphaeropleales</taxon>
        <taxon>Scenedesmaceae</taxon>
        <taxon>Tetradesmus</taxon>
    </lineage>
</organism>
<dbReference type="SMART" id="SM00504">
    <property type="entry name" value="Ubox"/>
    <property type="match status" value="1"/>
</dbReference>
<evidence type="ECO:0000256" key="3">
    <source>
        <dbReference type="ARBA" id="ARBA00004496"/>
    </source>
</evidence>
<evidence type="ECO:0000256" key="10">
    <source>
        <dbReference type="ARBA" id="ARBA00023242"/>
    </source>
</evidence>
<dbReference type="PANTHER" id="PTHR13931:SF2">
    <property type="entry name" value="UBIQUITIN CONJUGATION FACTOR E4 B"/>
    <property type="match status" value="1"/>
</dbReference>
<dbReference type="EMBL" id="FNXT01001326">
    <property type="protein sequence ID" value="SZX78588.1"/>
    <property type="molecule type" value="Genomic_DNA"/>
</dbReference>
<evidence type="ECO:0000256" key="7">
    <source>
        <dbReference type="ARBA" id="ARBA00022490"/>
    </source>
</evidence>
<comment type="similarity">
    <text evidence="5">Belongs to the ubiquitin conjugation factor E4 family.</text>
</comment>
<dbReference type="CDD" id="cd16658">
    <property type="entry name" value="RING-Ubox_UBE4B"/>
    <property type="match status" value="1"/>
</dbReference>
<keyword evidence="10" id="KW-0539">Nucleus</keyword>
<evidence type="ECO:0000313" key="14">
    <source>
        <dbReference type="Proteomes" id="UP000256970"/>
    </source>
</evidence>
<keyword evidence="8" id="KW-0808">Transferase</keyword>
<name>A0A383WM91_TETOB</name>
<dbReference type="SUPFAM" id="SSF57850">
    <property type="entry name" value="RING/U-box"/>
    <property type="match status" value="1"/>
</dbReference>
<evidence type="ECO:0000256" key="9">
    <source>
        <dbReference type="ARBA" id="ARBA00022786"/>
    </source>
</evidence>
<dbReference type="Pfam" id="PF10408">
    <property type="entry name" value="Ufd2P_core"/>
    <property type="match status" value="1"/>
</dbReference>
<evidence type="ECO:0000256" key="5">
    <source>
        <dbReference type="ARBA" id="ARBA00007434"/>
    </source>
</evidence>
<feature type="compositionally biased region" description="Low complexity" evidence="11">
    <location>
        <begin position="423"/>
        <end position="435"/>
    </location>
</feature>
<dbReference type="EC" id="2.3.2.27" evidence="6"/>
<evidence type="ECO:0000256" key="2">
    <source>
        <dbReference type="ARBA" id="ARBA00004123"/>
    </source>
</evidence>
<comment type="subcellular location">
    <subcellularLocation>
        <location evidence="3">Cytoplasm</location>
    </subcellularLocation>
    <subcellularLocation>
        <location evidence="2">Nucleus</location>
    </subcellularLocation>
</comment>
<sequence>MSVPEQEDAVLRKILAVTLNPEHASSAADPPVLHLAGLAEEVASQQQQQGSSAPLMNKDMLDLIFVNRLIESPPEQYPQPPFQYLLGCFARAVNELRSVSPRHAPEVQQHLQGIIAACKELLVSYAALILTASGVVPEPDAAAQRGALQLYDSMQAQFSAQGGLGGAAASPAVVALPPGFLEELAAAQDAEGLGAIMGPVVRELARAVQACSPLGAYAGPLSSLKHLTSIEPIAKALVALPSFLPDLAANTGRAIELSGMSWLGPAFSVSAVEDEVRQPRAQPSVAEQCFRGLSTGARRAGDAQRHMDTLHMAAKHIAGELSAVVKALLGKATREAMLAWLGGVIEGNGERAKMQMDLRKAASHGFFINLDAVLLKLCGPFLDPGSGSVFWKRVDPGYVTLGSRLSFKEDTKLAATQQQETGWVQQQLEQQQQRQSADGGSVPPTPGAVSEGGWHFICECFFMTLKALHLGVIKVVDELTDGPMYWHMNQMANAQQEAQALVERLTGTPQQAQAQAQLDMVSARLDMLTCVKACYQTVLSDPELVADCLAFYKLVVTWLLRLVSPSGMPEMPLPEQVPMSFALLPEWIVEDTVEFMLYMSRYQPRLLLGSQLTDFMLFCVVFMGSPSYLRSPHLRGKLCELVHSLLPPPQQAGQQAGGWTRRRAGGGDQALSYLFETHPLVLSYMVPSLLSVYSDVEHTDRANQFYAKFNMRQYIGDILMHCWTLQPHQEAWKRFAALQGGRGPYLRFANMLINDATYLLDDALKKVQDYKSIERLLANPAGLSQQELQEKRQHLGRCKQEMTSSFYLGSGVINTLAVSTAEVTGPFLLPEMVERLAGMLNYFLLYLAGPQRKMLKIDNPEQYNFRPKWLLVQICTVYLNMSAADRAGVFAAAIAADKRSYRPEMFAEASMILRQLGLMPELQIQLLEGLAAQVAQAAVQEEAEEEVLGDVPDEFLDPIQYTLMQDPVRLPTSGSIMDRATIMRHLLTDPRDPINRDKLTPEMLQPEVELKARIDAWLREQRASSGGAAAGVAPMES</sequence>
<comment type="catalytic activity">
    <reaction evidence="1">
        <text>S-ubiquitinyl-[E2 ubiquitin-conjugating enzyme]-L-cysteine + [acceptor protein]-L-lysine = [E2 ubiquitin-conjugating enzyme]-L-cysteine + N(6)-ubiquitinyl-[acceptor protein]-L-lysine.</text>
        <dbReference type="EC" id="2.3.2.27"/>
    </reaction>
</comment>
<dbReference type="GO" id="GO:0000151">
    <property type="term" value="C:ubiquitin ligase complex"/>
    <property type="evidence" value="ECO:0007669"/>
    <property type="project" value="InterPro"/>
</dbReference>
<dbReference type="STRING" id="3088.A0A383WM91"/>
<dbReference type="PANTHER" id="PTHR13931">
    <property type="entry name" value="UBIQUITINATION FACTOR E4"/>
    <property type="match status" value="1"/>
</dbReference>
<evidence type="ECO:0000256" key="8">
    <source>
        <dbReference type="ARBA" id="ARBA00022679"/>
    </source>
</evidence>
<evidence type="ECO:0000256" key="6">
    <source>
        <dbReference type="ARBA" id="ARBA00012483"/>
    </source>
</evidence>
<keyword evidence="9" id="KW-0833">Ubl conjugation pathway</keyword>
<reference evidence="13 14" key="1">
    <citation type="submission" date="2016-10" db="EMBL/GenBank/DDBJ databases">
        <authorList>
            <person name="Cai Z."/>
        </authorList>
    </citation>
    <scope>NUCLEOTIDE SEQUENCE [LARGE SCALE GENOMIC DNA]</scope>
</reference>
<dbReference type="GO" id="GO:0034450">
    <property type="term" value="F:ubiquitin-ubiquitin ligase activity"/>
    <property type="evidence" value="ECO:0007669"/>
    <property type="project" value="InterPro"/>
</dbReference>
<proteinExistence type="inferred from homology"/>
<feature type="domain" description="U-box" evidence="12">
    <location>
        <begin position="950"/>
        <end position="1024"/>
    </location>
</feature>
<feature type="region of interest" description="Disordered" evidence="11">
    <location>
        <begin position="423"/>
        <end position="447"/>
    </location>
</feature>
<dbReference type="Pfam" id="PF04564">
    <property type="entry name" value="U-box"/>
    <property type="match status" value="1"/>
</dbReference>
<evidence type="ECO:0000313" key="13">
    <source>
        <dbReference type="EMBL" id="SZX78588.1"/>
    </source>
</evidence>
<evidence type="ECO:0000256" key="4">
    <source>
        <dbReference type="ARBA" id="ARBA00004906"/>
    </source>
</evidence>
<accession>A0A383WM91</accession>
<dbReference type="InterPro" id="IPR019474">
    <property type="entry name" value="Ub_conjug_fac_E4_core"/>
</dbReference>
<dbReference type="GO" id="GO:0036503">
    <property type="term" value="P:ERAD pathway"/>
    <property type="evidence" value="ECO:0007669"/>
    <property type="project" value="InterPro"/>
</dbReference>
<dbReference type="GO" id="GO:0005737">
    <property type="term" value="C:cytoplasm"/>
    <property type="evidence" value="ECO:0007669"/>
    <property type="project" value="UniProtKB-SubCell"/>
</dbReference>
<dbReference type="InterPro" id="IPR003613">
    <property type="entry name" value="Ubox_domain"/>
</dbReference>
<dbReference type="Gene3D" id="3.30.40.10">
    <property type="entry name" value="Zinc/RING finger domain, C3HC4 (zinc finger)"/>
    <property type="match status" value="1"/>
</dbReference>
<comment type="pathway">
    <text evidence="4">Protein modification; protein ubiquitination.</text>
</comment>
<dbReference type="GO" id="GO:0006511">
    <property type="term" value="P:ubiquitin-dependent protein catabolic process"/>
    <property type="evidence" value="ECO:0007669"/>
    <property type="project" value="InterPro"/>
</dbReference>
<dbReference type="GO" id="GO:0005634">
    <property type="term" value="C:nucleus"/>
    <property type="evidence" value="ECO:0007669"/>
    <property type="project" value="UniProtKB-SubCell"/>
</dbReference>
<dbReference type="InterPro" id="IPR045132">
    <property type="entry name" value="UBE4"/>
</dbReference>
<evidence type="ECO:0000259" key="12">
    <source>
        <dbReference type="PROSITE" id="PS51698"/>
    </source>
</evidence>
<dbReference type="Proteomes" id="UP000256970">
    <property type="component" value="Unassembled WGS sequence"/>
</dbReference>
<dbReference type="FunFam" id="3.30.40.10:FF:000055">
    <property type="entry name" value="Ubiquitin conjugation factor e4 a"/>
    <property type="match status" value="1"/>
</dbReference>
<dbReference type="PROSITE" id="PS51698">
    <property type="entry name" value="U_BOX"/>
    <property type="match status" value="1"/>
</dbReference>